<gene>
    <name evidence="1" type="ORF">R3P38DRAFT_3328876</name>
</gene>
<proteinExistence type="predicted"/>
<keyword evidence="2" id="KW-1185">Reference proteome</keyword>
<accession>A0AAW0A1Q5</accession>
<evidence type="ECO:0000313" key="2">
    <source>
        <dbReference type="Proteomes" id="UP001362999"/>
    </source>
</evidence>
<organism evidence="1 2">
    <name type="scientific">Favolaschia claudopus</name>
    <dbReference type="NCBI Taxonomy" id="2862362"/>
    <lineage>
        <taxon>Eukaryota</taxon>
        <taxon>Fungi</taxon>
        <taxon>Dikarya</taxon>
        <taxon>Basidiomycota</taxon>
        <taxon>Agaricomycotina</taxon>
        <taxon>Agaricomycetes</taxon>
        <taxon>Agaricomycetidae</taxon>
        <taxon>Agaricales</taxon>
        <taxon>Marasmiineae</taxon>
        <taxon>Mycenaceae</taxon>
        <taxon>Favolaschia</taxon>
    </lineage>
</organism>
<protein>
    <recommendedName>
        <fullName evidence="3">HNH nuclease domain-containing protein</fullName>
    </recommendedName>
</protein>
<name>A0AAW0A1Q5_9AGAR</name>
<evidence type="ECO:0008006" key="3">
    <source>
        <dbReference type="Google" id="ProtNLM"/>
    </source>
</evidence>
<dbReference type="EMBL" id="JAWWNJ010000093">
    <property type="protein sequence ID" value="KAK6997157.1"/>
    <property type="molecule type" value="Genomic_DNA"/>
</dbReference>
<dbReference type="Proteomes" id="UP001362999">
    <property type="component" value="Unassembled WGS sequence"/>
</dbReference>
<dbReference type="AlphaFoldDB" id="A0AAW0A1Q5"/>
<sequence length="405" mass="43873">MTPSPNLFPQFDDGGPPLTTPILPPKLACEIPRVVSAYAMAVNAEKAAVLIVKTSSNAERDAAARDVVASRVVGFLFPALVKMVSTLGIIAIHRITDEVVSANNNAQIYAVGTLYIDHFLSSFRTTNTAIRPPSTHPSRPSMSEMEDMLIDAMKNSVNDHSSARERALARDGYHCLITNTINISSFNQHPAIKKLQSQTGAATHVVQTCHIFNESILQNIEVDANFPQETRRQHAGSALGILRMFGLTELVDRLMSFDKTDVASASGVHDLINIISLSSDPHQAFDTLKLTFEPVEGQENTYDVVFAHPQIALGLFGLKNQITLTNFADPGKFKKAAGGVIELPLPSRQLLALHAVCARVAHMSGAAEALDKHDRDLEETWVLARDGGSANLLHMMLSPLVSATA</sequence>
<comment type="caution">
    <text evidence="1">The sequence shown here is derived from an EMBL/GenBank/DDBJ whole genome shotgun (WGS) entry which is preliminary data.</text>
</comment>
<evidence type="ECO:0000313" key="1">
    <source>
        <dbReference type="EMBL" id="KAK6997157.1"/>
    </source>
</evidence>
<reference evidence="1 2" key="1">
    <citation type="journal article" date="2024" name="J Genomics">
        <title>Draft genome sequencing and assembly of Favolaschia claudopus CIRM-BRFM 2984 isolated from oak limbs.</title>
        <authorList>
            <person name="Navarro D."/>
            <person name="Drula E."/>
            <person name="Chaduli D."/>
            <person name="Cazenave R."/>
            <person name="Ahrendt S."/>
            <person name="Wang J."/>
            <person name="Lipzen A."/>
            <person name="Daum C."/>
            <person name="Barry K."/>
            <person name="Grigoriev I.V."/>
            <person name="Favel A."/>
            <person name="Rosso M.N."/>
            <person name="Martin F."/>
        </authorList>
    </citation>
    <scope>NUCLEOTIDE SEQUENCE [LARGE SCALE GENOMIC DNA]</scope>
    <source>
        <strain evidence="1 2">CIRM-BRFM 2984</strain>
    </source>
</reference>